<dbReference type="Gene3D" id="1.10.260.40">
    <property type="entry name" value="lambda repressor-like DNA-binding domains"/>
    <property type="match status" value="1"/>
</dbReference>
<name>U1GRT8_TRESO</name>
<comment type="caution">
    <text evidence="3">The sequence shown here is derived from an EMBL/GenBank/DDBJ whole genome shotgun (WGS) entry which is preliminary data.</text>
</comment>
<feature type="compositionally biased region" description="Basic and acidic residues" evidence="1">
    <location>
        <begin position="130"/>
        <end position="144"/>
    </location>
</feature>
<keyword evidence="6" id="KW-1185">Reference proteome</keyword>
<evidence type="ECO:0000313" key="3">
    <source>
        <dbReference type="EMBL" id="ERF60665.1"/>
    </source>
</evidence>
<gene>
    <name evidence="4" type="ORF">HMPREF0860_0175</name>
    <name evidence="3" type="ORF">HMPREF1325_0697</name>
</gene>
<evidence type="ECO:0000313" key="4">
    <source>
        <dbReference type="EMBL" id="ERK02695.1"/>
    </source>
</evidence>
<dbReference type="Proteomes" id="UP000016412">
    <property type="component" value="Unassembled WGS sequence"/>
</dbReference>
<feature type="region of interest" description="Disordered" evidence="1">
    <location>
        <begin position="125"/>
        <end position="144"/>
    </location>
</feature>
<sequence length="144" mass="16017">MHLFWKNVYRIIGYREINLKTLATLAGVPYSTITNGKNKGDGQPSVGTAYKIASALNVSIESLMRDTIKIENERDVLSVENSLPKDKAELYRRYEHIIDALEKLPVGTRESIANVILTVAAGGQPAAESGSKKSAEKRMYRVRH</sequence>
<accession>U1GRT8</accession>
<dbReference type="EMBL" id="AVQI01000050">
    <property type="protein sequence ID" value="ERK02695.1"/>
    <property type="molecule type" value="Genomic_DNA"/>
</dbReference>
<dbReference type="PROSITE" id="PS50943">
    <property type="entry name" value="HTH_CROC1"/>
    <property type="match status" value="1"/>
</dbReference>
<evidence type="ECO:0000259" key="2">
    <source>
        <dbReference type="PROSITE" id="PS50943"/>
    </source>
</evidence>
<dbReference type="Pfam" id="PF01381">
    <property type="entry name" value="HTH_3"/>
    <property type="match status" value="1"/>
</dbReference>
<protein>
    <submittedName>
        <fullName evidence="3">DNA-binding helix-turn-helix protein</fullName>
    </submittedName>
</protein>
<dbReference type="InterPro" id="IPR010982">
    <property type="entry name" value="Lambda_DNA-bd_dom_sf"/>
</dbReference>
<organism evidence="3 5">
    <name type="scientific">Treponema socranskii subsp. socranskii VPI DR56BR1116 = ATCC 35536</name>
    <dbReference type="NCBI Taxonomy" id="1125725"/>
    <lineage>
        <taxon>Bacteria</taxon>
        <taxon>Pseudomonadati</taxon>
        <taxon>Spirochaetota</taxon>
        <taxon>Spirochaetia</taxon>
        <taxon>Spirochaetales</taxon>
        <taxon>Treponemataceae</taxon>
        <taxon>Treponema</taxon>
    </lineage>
</organism>
<dbReference type="EMBL" id="AUZJ01000035">
    <property type="protein sequence ID" value="ERF60665.1"/>
    <property type="molecule type" value="Genomic_DNA"/>
</dbReference>
<dbReference type="GO" id="GO:0003677">
    <property type="term" value="F:DNA binding"/>
    <property type="evidence" value="ECO:0007669"/>
    <property type="project" value="UniProtKB-KW"/>
</dbReference>
<dbReference type="Proteomes" id="UP000016646">
    <property type="component" value="Unassembled WGS sequence"/>
</dbReference>
<evidence type="ECO:0000313" key="6">
    <source>
        <dbReference type="Proteomes" id="UP000016646"/>
    </source>
</evidence>
<dbReference type="RefSeq" id="WP_021330385.1">
    <property type="nucleotide sequence ID" value="NZ_AUZJ01000035.1"/>
</dbReference>
<dbReference type="AlphaFoldDB" id="U1GRT8"/>
<dbReference type="STRING" id="1125725.HMPREF1325_0697"/>
<dbReference type="eggNOG" id="ENOG5030V3K">
    <property type="taxonomic scope" value="Bacteria"/>
</dbReference>
<feature type="domain" description="HTH cro/C1-type" evidence="2">
    <location>
        <begin position="17"/>
        <end position="63"/>
    </location>
</feature>
<dbReference type="SUPFAM" id="SSF47413">
    <property type="entry name" value="lambda repressor-like DNA-binding domains"/>
    <property type="match status" value="1"/>
</dbReference>
<dbReference type="CDD" id="cd00093">
    <property type="entry name" value="HTH_XRE"/>
    <property type="match status" value="1"/>
</dbReference>
<dbReference type="PATRIC" id="fig|1125725.3.peg.1361"/>
<evidence type="ECO:0000313" key="5">
    <source>
        <dbReference type="Proteomes" id="UP000016412"/>
    </source>
</evidence>
<keyword evidence="3" id="KW-0238">DNA-binding</keyword>
<reference evidence="5 6" key="1">
    <citation type="submission" date="2013-08" db="EMBL/GenBank/DDBJ databases">
        <authorList>
            <person name="Durkin A.S."/>
            <person name="Haft D.R."/>
            <person name="McCorrison J."/>
            <person name="Torralba M."/>
            <person name="Gillis M."/>
            <person name="Haft D.H."/>
            <person name="Methe B."/>
            <person name="Sutton G."/>
            <person name="Nelson K.E."/>
        </authorList>
    </citation>
    <scope>NUCLEOTIDE SEQUENCE [LARGE SCALE GENOMIC DNA]</scope>
    <source>
        <strain evidence="4 6">ATCC 35536</strain>
        <strain evidence="3 5">VPI DR56BR1116</strain>
    </source>
</reference>
<dbReference type="InterPro" id="IPR001387">
    <property type="entry name" value="Cro/C1-type_HTH"/>
</dbReference>
<evidence type="ECO:0000256" key="1">
    <source>
        <dbReference type="SAM" id="MobiDB-lite"/>
    </source>
</evidence>
<proteinExistence type="predicted"/>